<dbReference type="Pfam" id="PF00583">
    <property type="entry name" value="Acetyltransf_1"/>
    <property type="match status" value="1"/>
</dbReference>
<dbReference type="PANTHER" id="PTHR43877:SF2">
    <property type="entry name" value="AMINOALKYLPHOSPHONATE N-ACETYLTRANSFERASE-RELATED"/>
    <property type="match status" value="1"/>
</dbReference>
<keyword evidence="5" id="KW-1185">Reference proteome</keyword>
<proteinExistence type="predicted"/>
<evidence type="ECO:0000256" key="1">
    <source>
        <dbReference type="ARBA" id="ARBA00022679"/>
    </source>
</evidence>
<dbReference type="EMBL" id="MVHR01000014">
    <property type="protein sequence ID" value="ORA73697.1"/>
    <property type="molecule type" value="Genomic_DNA"/>
</dbReference>
<reference evidence="4 5" key="1">
    <citation type="submission" date="2017-02" db="EMBL/GenBank/DDBJ databases">
        <title>The new phylogeny of genus Mycobacterium.</title>
        <authorList>
            <person name="Tortoli E."/>
            <person name="Trovato A."/>
            <person name="Cirillo D.M."/>
        </authorList>
    </citation>
    <scope>NUCLEOTIDE SEQUENCE [LARGE SCALE GENOMIC DNA]</scope>
    <source>
        <strain evidence="4 5">DSM 44471</strain>
    </source>
</reference>
<evidence type="ECO:0000259" key="3">
    <source>
        <dbReference type="PROSITE" id="PS51186"/>
    </source>
</evidence>
<dbReference type="AlphaFoldDB" id="A0A1X0DMZ2"/>
<dbReference type="Proteomes" id="UP000192566">
    <property type="component" value="Unassembled WGS sequence"/>
</dbReference>
<keyword evidence="2" id="KW-0012">Acyltransferase</keyword>
<dbReference type="PANTHER" id="PTHR43877">
    <property type="entry name" value="AMINOALKYLPHOSPHONATE N-ACETYLTRANSFERASE-RELATED-RELATED"/>
    <property type="match status" value="1"/>
</dbReference>
<sequence>MSPRFGSECFPPTSVRREVMALEFVSATHDDPLARPLLAELAVEYAQRYGGTPDAHLAWLPVPADELAAPDGGLLIGVLHGAPVTGGAFRRFDDDTAELKRIWTDRAHRRRGYARALLAALEAEAAARGYRRLYLITGSRQPEAEALYDATGYTRVAAEPMPSWGPFHPIAFEKWLA</sequence>
<dbReference type="SUPFAM" id="SSF55729">
    <property type="entry name" value="Acyl-CoA N-acyltransferases (Nat)"/>
    <property type="match status" value="1"/>
</dbReference>
<evidence type="ECO:0000256" key="2">
    <source>
        <dbReference type="ARBA" id="ARBA00023315"/>
    </source>
</evidence>
<dbReference type="InterPro" id="IPR016181">
    <property type="entry name" value="Acyl_CoA_acyltransferase"/>
</dbReference>
<organism evidence="4 5">
    <name type="scientific">Mycobacterium heidelbergense</name>
    <dbReference type="NCBI Taxonomy" id="53376"/>
    <lineage>
        <taxon>Bacteria</taxon>
        <taxon>Bacillati</taxon>
        <taxon>Actinomycetota</taxon>
        <taxon>Actinomycetes</taxon>
        <taxon>Mycobacteriales</taxon>
        <taxon>Mycobacteriaceae</taxon>
        <taxon>Mycobacterium</taxon>
        <taxon>Mycobacterium simiae complex</taxon>
    </lineage>
</organism>
<dbReference type="GO" id="GO:0016747">
    <property type="term" value="F:acyltransferase activity, transferring groups other than amino-acyl groups"/>
    <property type="evidence" value="ECO:0007669"/>
    <property type="project" value="InterPro"/>
</dbReference>
<evidence type="ECO:0000313" key="5">
    <source>
        <dbReference type="Proteomes" id="UP000192566"/>
    </source>
</evidence>
<dbReference type="PROSITE" id="PS51186">
    <property type="entry name" value="GNAT"/>
    <property type="match status" value="1"/>
</dbReference>
<dbReference type="Gene3D" id="3.40.630.30">
    <property type="match status" value="1"/>
</dbReference>
<dbReference type="InterPro" id="IPR050832">
    <property type="entry name" value="Bact_Acetyltransf"/>
</dbReference>
<comment type="caution">
    <text evidence="4">The sequence shown here is derived from an EMBL/GenBank/DDBJ whole genome shotgun (WGS) entry which is preliminary data.</text>
</comment>
<keyword evidence="1 4" id="KW-0808">Transferase</keyword>
<dbReference type="STRING" id="53376.BST25_11785"/>
<name>A0A1X0DMZ2_MYCHE</name>
<protein>
    <submittedName>
        <fullName evidence="4">GNAT family N-acetyltransferase</fullName>
    </submittedName>
</protein>
<evidence type="ECO:0000313" key="4">
    <source>
        <dbReference type="EMBL" id="ORA73697.1"/>
    </source>
</evidence>
<gene>
    <name evidence="4" type="ORF">BST25_11785</name>
</gene>
<feature type="domain" description="N-acetyltransferase" evidence="3">
    <location>
        <begin position="22"/>
        <end position="177"/>
    </location>
</feature>
<accession>A0A1X0DMZ2</accession>
<dbReference type="InterPro" id="IPR000182">
    <property type="entry name" value="GNAT_dom"/>
</dbReference>